<dbReference type="Gene3D" id="3.30.1330.30">
    <property type="match status" value="1"/>
</dbReference>
<keyword evidence="3" id="KW-0698">rRNA processing</keyword>
<gene>
    <name evidence="11" type="ORF">DM02DRAFT_519430</name>
</gene>
<dbReference type="GO" id="GO:0003723">
    <property type="term" value="F:RNA binding"/>
    <property type="evidence" value="ECO:0007669"/>
    <property type="project" value="InterPro"/>
</dbReference>
<evidence type="ECO:0000259" key="10">
    <source>
        <dbReference type="SMART" id="SM00967"/>
    </source>
</evidence>
<dbReference type="InterPro" id="IPR047261">
    <property type="entry name" value="MRM1_MeTrfase_dom"/>
</dbReference>
<dbReference type="EMBL" id="KZ805324">
    <property type="protein sequence ID" value="PVI04093.1"/>
    <property type="molecule type" value="Genomic_DNA"/>
</dbReference>
<keyword evidence="8" id="KW-0496">Mitochondrion</keyword>
<accession>A0A2V1E0L5</accession>
<keyword evidence="12" id="KW-1185">Reference proteome</keyword>
<keyword evidence="5" id="KW-0808">Transferase</keyword>
<dbReference type="Pfam" id="PF08032">
    <property type="entry name" value="SpoU_sub_bind"/>
    <property type="match status" value="1"/>
</dbReference>
<dbReference type="InterPro" id="IPR047182">
    <property type="entry name" value="MRM1"/>
</dbReference>
<dbReference type="InterPro" id="IPR029026">
    <property type="entry name" value="tRNA_m1G_MTases_N"/>
</dbReference>
<name>A0A2V1E0L5_9PLEO</name>
<proteinExistence type="inferred from homology"/>
<dbReference type="SUPFAM" id="SSF75217">
    <property type="entry name" value="alpha/beta knot"/>
    <property type="match status" value="1"/>
</dbReference>
<evidence type="ECO:0000313" key="12">
    <source>
        <dbReference type="Proteomes" id="UP000244855"/>
    </source>
</evidence>
<dbReference type="Gene3D" id="3.40.1280.10">
    <property type="match status" value="1"/>
</dbReference>
<dbReference type="SUPFAM" id="SSF55315">
    <property type="entry name" value="L30e-like"/>
    <property type="match status" value="1"/>
</dbReference>
<reference evidence="11 12" key="1">
    <citation type="journal article" date="2018" name="Sci. Rep.">
        <title>Comparative genomics provides insights into the lifestyle and reveals functional heterogeneity of dark septate endophytic fungi.</title>
        <authorList>
            <person name="Knapp D.G."/>
            <person name="Nemeth J.B."/>
            <person name="Barry K."/>
            <person name="Hainaut M."/>
            <person name="Henrissat B."/>
            <person name="Johnson J."/>
            <person name="Kuo A."/>
            <person name="Lim J.H.P."/>
            <person name="Lipzen A."/>
            <person name="Nolan M."/>
            <person name="Ohm R.A."/>
            <person name="Tamas L."/>
            <person name="Grigoriev I.V."/>
            <person name="Spatafora J.W."/>
            <person name="Nagy L.G."/>
            <person name="Kovacs G.M."/>
        </authorList>
    </citation>
    <scope>NUCLEOTIDE SEQUENCE [LARGE SCALE GENOMIC DNA]</scope>
    <source>
        <strain evidence="11 12">DSE2036</strain>
    </source>
</reference>
<evidence type="ECO:0000313" key="11">
    <source>
        <dbReference type="EMBL" id="PVI04093.1"/>
    </source>
</evidence>
<evidence type="ECO:0000256" key="4">
    <source>
        <dbReference type="ARBA" id="ARBA00022603"/>
    </source>
</evidence>
<evidence type="ECO:0000256" key="3">
    <source>
        <dbReference type="ARBA" id="ARBA00022552"/>
    </source>
</evidence>
<evidence type="ECO:0000256" key="7">
    <source>
        <dbReference type="ARBA" id="ARBA00022946"/>
    </source>
</evidence>
<dbReference type="SMART" id="SM00967">
    <property type="entry name" value="SpoU_sub_bind"/>
    <property type="match status" value="1"/>
</dbReference>
<evidence type="ECO:0000256" key="6">
    <source>
        <dbReference type="ARBA" id="ARBA00022691"/>
    </source>
</evidence>
<dbReference type="GO" id="GO:0016435">
    <property type="term" value="F:rRNA (guanine) methyltransferase activity"/>
    <property type="evidence" value="ECO:0007669"/>
    <property type="project" value="TreeGrafter"/>
</dbReference>
<dbReference type="AlphaFoldDB" id="A0A2V1E0L5"/>
<dbReference type="Pfam" id="PF00588">
    <property type="entry name" value="SpoU_methylase"/>
    <property type="match status" value="1"/>
</dbReference>
<feature type="domain" description="RNA 2-O ribose methyltransferase substrate binding" evidence="10">
    <location>
        <begin position="18"/>
        <end position="98"/>
    </location>
</feature>
<dbReference type="OrthoDB" id="270651at2759"/>
<keyword evidence="6" id="KW-0949">S-adenosyl-L-methionine</keyword>
<evidence type="ECO:0000256" key="1">
    <source>
        <dbReference type="ARBA" id="ARBA00004173"/>
    </source>
</evidence>
<dbReference type="STRING" id="97972.A0A2V1E0L5"/>
<organism evidence="11 12">
    <name type="scientific">Periconia macrospinosa</name>
    <dbReference type="NCBI Taxonomy" id="97972"/>
    <lineage>
        <taxon>Eukaryota</taxon>
        <taxon>Fungi</taxon>
        <taxon>Dikarya</taxon>
        <taxon>Ascomycota</taxon>
        <taxon>Pezizomycotina</taxon>
        <taxon>Dothideomycetes</taxon>
        <taxon>Pleosporomycetidae</taxon>
        <taxon>Pleosporales</taxon>
        <taxon>Massarineae</taxon>
        <taxon>Periconiaceae</taxon>
        <taxon>Periconia</taxon>
    </lineage>
</organism>
<keyword evidence="7" id="KW-0809">Transit peptide</keyword>
<dbReference type="InterPro" id="IPR029028">
    <property type="entry name" value="Alpha/beta_knot_MTases"/>
</dbReference>
<evidence type="ECO:0000256" key="8">
    <source>
        <dbReference type="ARBA" id="ARBA00023128"/>
    </source>
</evidence>
<evidence type="ECO:0000256" key="2">
    <source>
        <dbReference type="ARBA" id="ARBA00007228"/>
    </source>
</evidence>
<evidence type="ECO:0000256" key="9">
    <source>
        <dbReference type="ARBA" id="ARBA00034881"/>
    </source>
</evidence>
<dbReference type="CDD" id="cd18105">
    <property type="entry name" value="SpoU-like_MRM1"/>
    <property type="match status" value="1"/>
</dbReference>
<sequence>MSSFGPESLPYTTAASEFIYGYSSVLAALKANRRRLYKLYVLPRGLKNEGSSAILSRAASLNVTIQHVDDDYLRAFTKASRGRPHNGFIMETSPLPAPTIFALGPCSVINNEFQVNRAHQSKEEEAVNGKQRIFGYKSHGWRYPLVVYADGVLDEGNLGAIARSAYFLGADAIVTPMRKSAPWSHVAVKASVGAAEAIPIFKVEHPSEFLVNSAREGWRIYASGAIPPAPPVLPSKEHLVTEEEPDSRVVYTFARSGKRLPEKYSPVKEHPSILMMGAEDTGLRESLVSAAHYKVGIRQGREDEVGVDSLNVSVAASLLCFQMLQKPRKSRDALF</sequence>
<protein>
    <recommendedName>
        <fullName evidence="9">rRNA methyltransferase 1, mitochondrial</fullName>
    </recommendedName>
</protein>
<dbReference type="GO" id="GO:0005739">
    <property type="term" value="C:mitochondrion"/>
    <property type="evidence" value="ECO:0007669"/>
    <property type="project" value="UniProtKB-SubCell"/>
</dbReference>
<dbReference type="PANTHER" id="PTHR46103">
    <property type="entry name" value="RRNA METHYLTRANSFERASE 1, MITOCHONDRIAL"/>
    <property type="match status" value="1"/>
</dbReference>
<dbReference type="InterPro" id="IPR029064">
    <property type="entry name" value="Ribosomal_eL30-like_sf"/>
</dbReference>
<evidence type="ECO:0000256" key="5">
    <source>
        <dbReference type="ARBA" id="ARBA00022679"/>
    </source>
</evidence>
<keyword evidence="4" id="KW-0489">Methyltransferase</keyword>
<dbReference type="InterPro" id="IPR013123">
    <property type="entry name" value="SpoU_subst-bd"/>
</dbReference>
<comment type="similarity">
    <text evidence="2">Belongs to the class IV-like SAM-binding methyltransferase superfamily. RNA methyltransferase TrmH family.</text>
</comment>
<dbReference type="InterPro" id="IPR001537">
    <property type="entry name" value="SpoU_MeTrfase"/>
</dbReference>
<dbReference type="PANTHER" id="PTHR46103:SF1">
    <property type="entry name" value="RRNA METHYLTRANSFERASE 1, MITOCHONDRIAL"/>
    <property type="match status" value="1"/>
</dbReference>
<comment type="subcellular location">
    <subcellularLocation>
        <location evidence="1">Mitochondrion</location>
    </subcellularLocation>
</comment>
<dbReference type="Proteomes" id="UP000244855">
    <property type="component" value="Unassembled WGS sequence"/>
</dbReference>